<accession>A0A0R1I1D3</accession>
<keyword evidence="2" id="KW-1185">Reference proteome</keyword>
<dbReference type="EMBL" id="AZCX01000001">
    <property type="protein sequence ID" value="KRK49562.1"/>
    <property type="molecule type" value="Genomic_DNA"/>
</dbReference>
<dbReference type="AlphaFoldDB" id="A0A0R1I1D3"/>
<dbReference type="InterPro" id="IPR036249">
    <property type="entry name" value="Thioredoxin-like_sf"/>
</dbReference>
<evidence type="ECO:0000313" key="2">
    <source>
        <dbReference type="Proteomes" id="UP000050911"/>
    </source>
</evidence>
<reference evidence="1 2" key="1">
    <citation type="journal article" date="2015" name="Genome Announc.">
        <title>Expanding the biotechnology potential of lactobacilli through comparative genomics of 213 strains and associated genera.</title>
        <authorList>
            <person name="Sun Z."/>
            <person name="Harris H.M."/>
            <person name="McCann A."/>
            <person name="Guo C."/>
            <person name="Argimon S."/>
            <person name="Zhang W."/>
            <person name="Yang X."/>
            <person name="Jeffery I.B."/>
            <person name="Cooney J.C."/>
            <person name="Kagawa T.F."/>
            <person name="Liu W."/>
            <person name="Song Y."/>
            <person name="Salvetti E."/>
            <person name="Wrobel A."/>
            <person name="Rasinkangas P."/>
            <person name="Parkhill J."/>
            <person name="Rea M.C."/>
            <person name="O'Sullivan O."/>
            <person name="Ritari J."/>
            <person name="Douillard F.P."/>
            <person name="Paul Ross R."/>
            <person name="Yang R."/>
            <person name="Briner A.E."/>
            <person name="Felis G.E."/>
            <person name="de Vos W.M."/>
            <person name="Barrangou R."/>
            <person name="Klaenhammer T.R."/>
            <person name="Caufield P.W."/>
            <person name="Cui Y."/>
            <person name="Zhang H."/>
            <person name="O'Toole P.W."/>
        </authorList>
    </citation>
    <scope>NUCLEOTIDE SEQUENCE [LARGE SCALE GENOMIC DNA]</scope>
    <source>
        <strain evidence="1 2">JCM 15530</strain>
    </source>
</reference>
<evidence type="ECO:0000313" key="1">
    <source>
        <dbReference type="EMBL" id="KRK49562.1"/>
    </source>
</evidence>
<dbReference type="Gene3D" id="3.40.30.10">
    <property type="entry name" value="Glutaredoxin"/>
    <property type="match status" value="1"/>
</dbReference>
<sequence>MKSERSILRLAGTILDNISYQFIPLLSPKIIDSHLRNSDELSNDLTTRNEQFEVHYKTILDYKAALFQGKKRGRQFLMGMQDAIVEEGREYSDDLALEIAERYSLDLEMFQEDRRSPLAQKAFKADQHLAAEMKVESPSTAVIYNISVSDYGLLLDDVTDQTLYNICEDQGLLNQPLINQGKPNLRVL</sequence>
<dbReference type="SUPFAM" id="SSF52833">
    <property type="entry name" value="Thioredoxin-like"/>
    <property type="match status" value="1"/>
</dbReference>
<keyword evidence="1" id="KW-0413">Isomerase</keyword>
<protein>
    <submittedName>
        <fullName evidence="1">Dithiol-disulfide isomerase</fullName>
    </submittedName>
</protein>
<proteinExistence type="predicted"/>
<gene>
    <name evidence="1" type="ORF">FC96_GL000495</name>
</gene>
<name>A0A0R1I1D3_9LACO</name>
<dbReference type="STRING" id="1302272.FC96_GL000495"/>
<dbReference type="PATRIC" id="fig|1302272.5.peg.493"/>
<dbReference type="Proteomes" id="UP000050911">
    <property type="component" value="Unassembled WGS sequence"/>
</dbReference>
<dbReference type="Pfam" id="PF13743">
    <property type="entry name" value="Thioredoxin_5"/>
    <property type="match status" value="1"/>
</dbReference>
<comment type="caution">
    <text evidence="1">The sequence shown here is derived from an EMBL/GenBank/DDBJ whole genome shotgun (WGS) entry which is preliminary data.</text>
</comment>
<dbReference type="GO" id="GO:0016853">
    <property type="term" value="F:isomerase activity"/>
    <property type="evidence" value="ECO:0007669"/>
    <property type="project" value="UniProtKB-KW"/>
</dbReference>
<organism evidence="1 2">
    <name type="scientific">Secundilactobacillus kimchicus JCM 15530</name>
    <dbReference type="NCBI Taxonomy" id="1302272"/>
    <lineage>
        <taxon>Bacteria</taxon>
        <taxon>Bacillati</taxon>
        <taxon>Bacillota</taxon>
        <taxon>Bacilli</taxon>
        <taxon>Lactobacillales</taxon>
        <taxon>Lactobacillaceae</taxon>
        <taxon>Secundilactobacillus</taxon>
    </lineage>
</organism>